<evidence type="ECO:0000256" key="3">
    <source>
        <dbReference type="ARBA" id="ARBA00022692"/>
    </source>
</evidence>
<dbReference type="OrthoDB" id="9810445at2"/>
<evidence type="ECO:0000313" key="13">
    <source>
        <dbReference type="Proteomes" id="UP000064967"/>
    </source>
</evidence>
<dbReference type="GO" id="GO:0004222">
    <property type="term" value="F:metalloendopeptidase activity"/>
    <property type="evidence" value="ECO:0007669"/>
    <property type="project" value="InterPro"/>
</dbReference>
<evidence type="ECO:0000313" key="12">
    <source>
        <dbReference type="EMBL" id="AKV01053.1"/>
    </source>
</evidence>
<dbReference type="PATRIC" id="fig|1391654.3.peg.7826"/>
<proteinExistence type="inferred from homology"/>
<dbReference type="STRING" id="1391654.AKJ09_07716"/>
<keyword evidence="4" id="KW-0479">Metal-binding</keyword>
<evidence type="ECO:0000256" key="6">
    <source>
        <dbReference type="ARBA" id="ARBA00022833"/>
    </source>
</evidence>
<organism evidence="12 13">
    <name type="scientific">Labilithrix luteola</name>
    <dbReference type="NCBI Taxonomy" id="1391654"/>
    <lineage>
        <taxon>Bacteria</taxon>
        <taxon>Pseudomonadati</taxon>
        <taxon>Myxococcota</taxon>
        <taxon>Polyangia</taxon>
        <taxon>Polyangiales</taxon>
        <taxon>Labilitrichaceae</taxon>
        <taxon>Labilithrix</taxon>
    </lineage>
</organism>
<comment type="similarity">
    <text evidence="10">Belongs to the peptidase M48 family.</text>
</comment>
<gene>
    <name evidence="12" type="ORF">AKJ09_07716</name>
</gene>
<dbReference type="Pfam" id="PF01435">
    <property type="entry name" value="Peptidase_M48"/>
    <property type="match status" value="1"/>
</dbReference>
<dbReference type="GO" id="GO:0046872">
    <property type="term" value="F:metal ion binding"/>
    <property type="evidence" value="ECO:0007669"/>
    <property type="project" value="UniProtKB-KW"/>
</dbReference>
<dbReference type="Gene3D" id="3.30.2010.10">
    <property type="entry name" value="Metalloproteases ('zincins'), catalytic domain"/>
    <property type="match status" value="1"/>
</dbReference>
<reference evidence="12 13" key="1">
    <citation type="submission" date="2015-08" db="EMBL/GenBank/DDBJ databases">
        <authorList>
            <person name="Babu N.S."/>
            <person name="Beckwith C.J."/>
            <person name="Beseler K.G."/>
            <person name="Brison A."/>
            <person name="Carone J.V."/>
            <person name="Caskin T.P."/>
            <person name="Diamond M."/>
            <person name="Durham M.E."/>
            <person name="Foxe J.M."/>
            <person name="Go M."/>
            <person name="Henderson B.A."/>
            <person name="Jones I.B."/>
            <person name="McGettigan J.A."/>
            <person name="Micheletti S.J."/>
            <person name="Nasrallah M.E."/>
            <person name="Ortiz D."/>
            <person name="Piller C.R."/>
            <person name="Privatt S.R."/>
            <person name="Schneider S.L."/>
            <person name="Sharp S."/>
            <person name="Smith T.C."/>
            <person name="Stanton J.D."/>
            <person name="Ullery H.E."/>
            <person name="Wilson R.J."/>
            <person name="Serrano M.G."/>
            <person name="Buck G."/>
            <person name="Lee V."/>
            <person name="Wang Y."/>
            <person name="Carvalho R."/>
            <person name="Voegtly L."/>
            <person name="Shi R."/>
            <person name="Duckworth R."/>
            <person name="Johnson A."/>
            <person name="Loviza R."/>
            <person name="Walstead R."/>
            <person name="Shah Z."/>
            <person name="Kiflezghi M."/>
            <person name="Wade K."/>
            <person name="Ball S.L."/>
            <person name="Bradley K.W."/>
            <person name="Asai D.J."/>
            <person name="Bowman C.A."/>
            <person name="Russell D.A."/>
            <person name="Pope W.H."/>
            <person name="Jacobs-Sera D."/>
            <person name="Hendrix R.W."/>
            <person name="Hatfull G.F."/>
        </authorList>
    </citation>
    <scope>NUCLEOTIDE SEQUENCE [LARGE SCALE GENOMIC DNA]</scope>
    <source>
        <strain evidence="12 13">DSM 27648</strain>
    </source>
</reference>
<name>A0A0K1Q5N7_9BACT</name>
<dbReference type="KEGG" id="llu:AKJ09_07716"/>
<dbReference type="InterPro" id="IPR050083">
    <property type="entry name" value="HtpX_protease"/>
</dbReference>
<evidence type="ECO:0000256" key="8">
    <source>
        <dbReference type="ARBA" id="ARBA00023049"/>
    </source>
</evidence>
<keyword evidence="13" id="KW-1185">Reference proteome</keyword>
<dbReference type="Proteomes" id="UP000064967">
    <property type="component" value="Chromosome"/>
</dbReference>
<keyword evidence="6 10" id="KW-0862">Zinc</keyword>
<sequence length="297" mass="33390">MAEAPTLDFNAFVTRKKAERTGGAQTGEHDYSYVLDRQTRATFESAKPVELAVASTVRMYKQVWRGQLLGNAVRVSERQFPRIHGIARDCAEVLGIHTPQVYIVNDPRLNAATYGTEDESFIMVHSALVDHYTDEELRTVIGHECGHIHNKHVVYLTTLHYLKMIAQAYLGVLVAPAMLPLNAWSRRAEITCDRAGMLCAKNEQVAARALTKLVLGSRKLYDEFNIEAFLEQYEEGKDSIGRYMEAFASHPYLPKRVLAMRVFAESELYRKHAGSGQTGLTMDQVDDRVKALLKGDA</sequence>
<dbReference type="GO" id="GO:0006508">
    <property type="term" value="P:proteolysis"/>
    <property type="evidence" value="ECO:0007669"/>
    <property type="project" value="UniProtKB-KW"/>
</dbReference>
<evidence type="ECO:0000256" key="9">
    <source>
        <dbReference type="ARBA" id="ARBA00023136"/>
    </source>
</evidence>
<keyword evidence="7" id="KW-1133">Transmembrane helix</keyword>
<dbReference type="InterPro" id="IPR001915">
    <property type="entry name" value="Peptidase_M48"/>
</dbReference>
<dbReference type="PANTHER" id="PTHR43221:SF3">
    <property type="entry name" value="SLL1280 PROTEIN"/>
    <property type="match status" value="1"/>
</dbReference>
<keyword evidence="8 10" id="KW-0482">Metalloprotease</keyword>
<dbReference type="RefSeq" id="WP_146652223.1">
    <property type="nucleotide sequence ID" value="NZ_CP012333.1"/>
</dbReference>
<keyword evidence="1" id="KW-1003">Cell membrane</keyword>
<dbReference type="AlphaFoldDB" id="A0A0K1Q5N7"/>
<keyword evidence="9" id="KW-0472">Membrane</keyword>
<evidence type="ECO:0000256" key="2">
    <source>
        <dbReference type="ARBA" id="ARBA00022670"/>
    </source>
</evidence>
<keyword evidence="2 10" id="KW-0645">Protease</keyword>
<evidence type="ECO:0000256" key="5">
    <source>
        <dbReference type="ARBA" id="ARBA00022801"/>
    </source>
</evidence>
<comment type="cofactor">
    <cofactor evidence="10">
        <name>Zn(2+)</name>
        <dbReference type="ChEBI" id="CHEBI:29105"/>
    </cofactor>
    <text evidence="10">Binds 1 zinc ion per subunit.</text>
</comment>
<dbReference type="EMBL" id="CP012333">
    <property type="protein sequence ID" value="AKV01053.1"/>
    <property type="molecule type" value="Genomic_DNA"/>
</dbReference>
<accession>A0A0K1Q5N7</accession>
<evidence type="ECO:0000256" key="7">
    <source>
        <dbReference type="ARBA" id="ARBA00022989"/>
    </source>
</evidence>
<evidence type="ECO:0000259" key="11">
    <source>
        <dbReference type="Pfam" id="PF01435"/>
    </source>
</evidence>
<evidence type="ECO:0000256" key="10">
    <source>
        <dbReference type="RuleBase" id="RU003983"/>
    </source>
</evidence>
<keyword evidence="3" id="KW-0812">Transmembrane</keyword>
<dbReference type="PANTHER" id="PTHR43221">
    <property type="entry name" value="PROTEASE HTPX"/>
    <property type="match status" value="1"/>
</dbReference>
<keyword evidence="5 10" id="KW-0378">Hydrolase</keyword>
<feature type="domain" description="Peptidase M48" evidence="11">
    <location>
        <begin position="78"/>
        <end position="260"/>
    </location>
</feature>
<evidence type="ECO:0000256" key="4">
    <source>
        <dbReference type="ARBA" id="ARBA00022723"/>
    </source>
</evidence>
<dbReference type="CDD" id="cd07325">
    <property type="entry name" value="M48_Ste24p_like"/>
    <property type="match status" value="1"/>
</dbReference>
<protein>
    <recommendedName>
        <fullName evidence="11">Peptidase M48 domain-containing protein</fullName>
    </recommendedName>
</protein>
<evidence type="ECO:0000256" key="1">
    <source>
        <dbReference type="ARBA" id="ARBA00022475"/>
    </source>
</evidence>